<evidence type="ECO:0000313" key="1">
    <source>
        <dbReference type="EMBL" id="CUF55164.1"/>
    </source>
</evidence>
<evidence type="ECO:0000313" key="2">
    <source>
        <dbReference type="Proteomes" id="UP000051952"/>
    </source>
</evidence>
<accession>A0A0S4IRW8</accession>
<name>A0A0S4IRW8_BODSA</name>
<reference evidence="2" key="1">
    <citation type="submission" date="2015-09" db="EMBL/GenBank/DDBJ databases">
        <authorList>
            <consortium name="Pathogen Informatics"/>
        </authorList>
    </citation>
    <scope>NUCLEOTIDE SEQUENCE [LARGE SCALE GENOMIC DNA]</scope>
    <source>
        <strain evidence="2">Lake Konstanz</strain>
    </source>
</reference>
<dbReference type="AlphaFoldDB" id="A0A0S4IRW8"/>
<keyword evidence="2" id="KW-1185">Reference proteome</keyword>
<dbReference type="EMBL" id="CYKH01000352">
    <property type="protein sequence ID" value="CUF55164.1"/>
    <property type="molecule type" value="Genomic_DNA"/>
</dbReference>
<dbReference type="VEuPathDB" id="TriTrypDB:BSAL_63480"/>
<dbReference type="Proteomes" id="UP000051952">
    <property type="component" value="Unassembled WGS sequence"/>
</dbReference>
<organism evidence="1 2">
    <name type="scientific">Bodo saltans</name>
    <name type="common">Flagellated protozoan</name>
    <dbReference type="NCBI Taxonomy" id="75058"/>
    <lineage>
        <taxon>Eukaryota</taxon>
        <taxon>Discoba</taxon>
        <taxon>Euglenozoa</taxon>
        <taxon>Kinetoplastea</taxon>
        <taxon>Metakinetoplastina</taxon>
        <taxon>Eubodonida</taxon>
        <taxon>Bodonidae</taxon>
        <taxon>Bodo</taxon>
    </lineage>
</organism>
<proteinExistence type="predicted"/>
<gene>
    <name evidence="1" type="ORF">BSAL_63480</name>
</gene>
<sequence>MRRFGTSLDASSFVSSLSLEHRQIFADSVQLLTQISFSSPHTNATSVPCYFCD</sequence>
<protein>
    <submittedName>
        <fullName evidence="1">Uncharacterized protein</fullName>
    </submittedName>
</protein>